<gene>
    <name evidence="2" type="ORF">GCM10010136_00890</name>
</gene>
<evidence type="ECO:0000313" key="2">
    <source>
        <dbReference type="EMBL" id="GHC60701.1"/>
    </source>
</evidence>
<dbReference type="Proteomes" id="UP000641137">
    <property type="component" value="Unassembled WGS sequence"/>
</dbReference>
<dbReference type="EMBL" id="BMZO01000001">
    <property type="protein sequence ID" value="GHC60701.1"/>
    <property type="molecule type" value="Genomic_DNA"/>
</dbReference>
<evidence type="ECO:0000259" key="1">
    <source>
        <dbReference type="PROSITE" id="PS51819"/>
    </source>
</evidence>
<dbReference type="InterPro" id="IPR029068">
    <property type="entry name" value="Glyas_Bleomycin-R_OHBP_Dase"/>
</dbReference>
<dbReference type="PANTHER" id="PTHR43279:SF1">
    <property type="entry name" value="CATECHOL-2,3-DIOXYGENASE"/>
    <property type="match status" value="1"/>
</dbReference>
<dbReference type="RefSeq" id="WP_189486737.1">
    <property type="nucleotide sequence ID" value="NZ_BMZO01000001.1"/>
</dbReference>
<dbReference type="Pfam" id="PF00903">
    <property type="entry name" value="Glyoxalase"/>
    <property type="match status" value="1"/>
</dbReference>
<reference evidence="2" key="2">
    <citation type="submission" date="2020-09" db="EMBL/GenBank/DDBJ databases">
        <authorList>
            <person name="Sun Q."/>
            <person name="Kim S."/>
        </authorList>
    </citation>
    <scope>NUCLEOTIDE SEQUENCE</scope>
    <source>
        <strain evidence="2">KCTC 42097</strain>
    </source>
</reference>
<evidence type="ECO:0000313" key="3">
    <source>
        <dbReference type="Proteomes" id="UP000641137"/>
    </source>
</evidence>
<name>A0A8J3DL81_9HYPH</name>
<dbReference type="PROSITE" id="PS51819">
    <property type="entry name" value="VOC"/>
    <property type="match status" value="1"/>
</dbReference>
<protein>
    <submittedName>
        <fullName evidence="2">Glyoxalase/bleomycin resistance protein/dioxygenase</fullName>
    </submittedName>
</protein>
<comment type="caution">
    <text evidence="2">The sequence shown here is derived from an EMBL/GenBank/DDBJ whole genome shotgun (WGS) entry which is preliminary data.</text>
</comment>
<dbReference type="InterPro" id="IPR004360">
    <property type="entry name" value="Glyas_Fos-R_dOase_dom"/>
</dbReference>
<dbReference type="PANTHER" id="PTHR43279">
    <property type="entry name" value="CATECHOL-2,3-DIOXYGENASE"/>
    <property type="match status" value="1"/>
</dbReference>
<reference evidence="2" key="1">
    <citation type="journal article" date="2014" name="Int. J. Syst. Evol. Microbiol.">
        <title>Complete genome sequence of Corynebacterium casei LMG S-19264T (=DSM 44701T), isolated from a smear-ripened cheese.</title>
        <authorList>
            <consortium name="US DOE Joint Genome Institute (JGI-PGF)"/>
            <person name="Walter F."/>
            <person name="Albersmeier A."/>
            <person name="Kalinowski J."/>
            <person name="Ruckert C."/>
        </authorList>
    </citation>
    <scope>NUCLEOTIDE SEQUENCE</scope>
    <source>
        <strain evidence="2">KCTC 42097</strain>
    </source>
</reference>
<dbReference type="AlphaFoldDB" id="A0A8J3DL81"/>
<dbReference type="SUPFAM" id="SSF54593">
    <property type="entry name" value="Glyoxalase/Bleomycin resistance protein/Dihydroxybiphenyl dioxygenase"/>
    <property type="match status" value="2"/>
</dbReference>
<keyword evidence="3" id="KW-1185">Reference proteome</keyword>
<accession>A0A8J3DL81</accession>
<feature type="domain" description="VOC" evidence="1">
    <location>
        <begin position="13"/>
        <end position="129"/>
    </location>
</feature>
<dbReference type="Gene3D" id="3.10.180.10">
    <property type="entry name" value="2,3-Dihydroxybiphenyl 1,2-Dioxygenase, domain 1"/>
    <property type="match status" value="2"/>
</dbReference>
<organism evidence="2 3">
    <name type="scientific">Limoniibacter endophyticus</name>
    <dbReference type="NCBI Taxonomy" id="1565040"/>
    <lineage>
        <taxon>Bacteria</taxon>
        <taxon>Pseudomonadati</taxon>
        <taxon>Pseudomonadota</taxon>
        <taxon>Alphaproteobacteria</taxon>
        <taxon>Hyphomicrobiales</taxon>
        <taxon>Bartonellaceae</taxon>
        <taxon>Limoniibacter</taxon>
    </lineage>
</organism>
<dbReference type="InterPro" id="IPR037523">
    <property type="entry name" value="VOC_core"/>
</dbReference>
<proteinExistence type="predicted"/>
<sequence length="267" mass="29332">MSNLPFSATTPIHIGSVGLIAKDGEKLSSFYRNLLGLEELSNDGSTRILGTRQRPLLTITEDKNAAIAPRERAGLFHTAFLFKDRVDLSRWVGHVAEKRIRISGASDHNVSEAFYLDDPEGNGIEVYTDRDENGWRWNDGLVDMVTKPLDIQNLMALAENADTWISAPDNLVIGHVHLKVGEISAAETFWTEKVGLKTVAYYGDKAVFLSSGGYHHHIAANIWGSAGAGERPEGETGLDFVELVSRNPLSASAFRDPWGTKIQISTN</sequence>